<evidence type="ECO:0000256" key="1">
    <source>
        <dbReference type="SAM" id="MobiDB-lite"/>
    </source>
</evidence>
<sequence length="101" mass="10330">MPLGVGDELAESVVTSARRLGLSSLAITLGYYAHFMPEAGGKRHGTADGLLGGGGTGLPAGTPRILPGVVDRGPRLCAPTKPSVDGKAEEMGGLEKCWKRS</sequence>
<keyword evidence="3" id="KW-1185">Reference proteome</keyword>
<reference evidence="2 3" key="1">
    <citation type="journal article" date="2019" name="Int. J. Syst. Evol. Microbiol.">
        <title>The Global Catalogue of Microorganisms (GCM) 10K type strain sequencing project: providing services to taxonomists for standard genome sequencing and annotation.</title>
        <authorList>
            <consortium name="The Broad Institute Genomics Platform"/>
            <consortium name="The Broad Institute Genome Sequencing Center for Infectious Disease"/>
            <person name="Wu L."/>
            <person name="Ma J."/>
        </authorList>
    </citation>
    <scope>NUCLEOTIDE SEQUENCE [LARGE SCALE GENOMIC DNA]</scope>
    <source>
        <strain evidence="2 3">JCM 5062</strain>
    </source>
</reference>
<name>A0ABN3MST8_9ACTN</name>
<evidence type="ECO:0000313" key="2">
    <source>
        <dbReference type="EMBL" id="GAA2508159.1"/>
    </source>
</evidence>
<organism evidence="2 3">
    <name type="scientific">Streptomyces gobitricini</name>
    <dbReference type="NCBI Taxonomy" id="68211"/>
    <lineage>
        <taxon>Bacteria</taxon>
        <taxon>Bacillati</taxon>
        <taxon>Actinomycetota</taxon>
        <taxon>Actinomycetes</taxon>
        <taxon>Kitasatosporales</taxon>
        <taxon>Streptomycetaceae</taxon>
        <taxon>Streptomyces</taxon>
    </lineage>
</organism>
<comment type="caution">
    <text evidence="2">The sequence shown here is derived from an EMBL/GenBank/DDBJ whole genome shotgun (WGS) entry which is preliminary data.</text>
</comment>
<proteinExistence type="predicted"/>
<accession>A0ABN3MST8</accession>
<gene>
    <name evidence="2" type="ORF">GCM10010393_46220</name>
</gene>
<dbReference type="Proteomes" id="UP001499942">
    <property type="component" value="Unassembled WGS sequence"/>
</dbReference>
<feature type="region of interest" description="Disordered" evidence="1">
    <location>
        <begin position="69"/>
        <end position="101"/>
    </location>
</feature>
<protein>
    <submittedName>
        <fullName evidence="2">Uncharacterized protein</fullName>
    </submittedName>
</protein>
<dbReference type="EMBL" id="BAAASR010000026">
    <property type="protein sequence ID" value="GAA2508159.1"/>
    <property type="molecule type" value="Genomic_DNA"/>
</dbReference>
<evidence type="ECO:0000313" key="3">
    <source>
        <dbReference type="Proteomes" id="UP001499942"/>
    </source>
</evidence>